<dbReference type="PANTHER" id="PTHR33542">
    <property type="entry name" value="SIROHYDROCHLORIN FERROCHELATASE, CHLOROPLASTIC"/>
    <property type="match status" value="1"/>
</dbReference>
<proteinExistence type="predicted"/>
<dbReference type="OrthoDB" id="7345302at2"/>
<gene>
    <name evidence="3" type="ORF">EV193_108256</name>
</gene>
<keyword evidence="4" id="KW-1185">Reference proteome</keyword>
<organism evidence="3 4">
    <name type="scientific">Herbihabitans rhizosphaerae</name>
    <dbReference type="NCBI Taxonomy" id="1872711"/>
    <lineage>
        <taxon>Bacteria</taxon>
        <taxon>Bacillati</taxon>
        <taxon>Actinomycetota</taxon>
        <taxon>Actinomycetes</taxon>
        <taxon>Pseudonocardiales</taxon>
        <taxon>Pseudonocardiaceae</taxon>
        <taxon>Herbihabitans</taxon>
    </lineage>
</organism>
<protein>
    <submittedName>
        <fullName evidence="3">Sirohydrochlorin ferrochelatase</fullName>
    </submittedName>
</protein>
<dbReference type="GO" id="GO:0016829">
    <property type="term" value="F:lyase activity"/>
    <property type="evidence" value="ECO:0007669"/>
    <property type="project" value="UniProtKB-KW"/>
</dbReference>
<dbReference type="EMBL" id="SGWQ01000008">
    <property type="protein sequence ID" value="RZS34906.1"/>
    <property type="molecule type" value="Genomic_DNA"/>
</dbReference>
<dbReference type="Pfam" id="PF01903">
    <property type="entry name" value="CbiX"/>
    <property type="match status" value="2"/>
</dbReference>
<dbReference type="Proteomes" id="UP000294257">
    <property type="component" value="Unassembled WGS sequence"/>
</dbReference>
<dbReference type="AlphaFoldDB" id="A0A4Q7KLS2"/>
<reference evidence="3 4" key="1">
    <citation type="submission" date="2019-02" db="EMBL/GenBank/DDBJ databases">
        <title>Genomic Encyclopedia of Type Strains, Phase IV (KMG-IV): sequencing the most valuable type-strain genomes for metagenomic binning, comparative biology and taxonomic classification.</title>
        <authorList>
            <person name="Goeker M."/>
        </authorList>
    </citation>
    <scope>NUCLEOTIDE SEQUENCE [LARGE SCALE GENOMIC DNA]</scope>
    <source>
        <strain evidence="3 4">DSM 101727</strain>
    </source>
</reference>
<dbReference type="SUPFAM" id="SSF53800">
    <property type="entry name" value="Chelatase"/>
    <property type="match status" value="1"/>
</dbReference>
<accession>A0A4Q7KLS2</accession>
<dbReference type="GO" id="GO:0046872">
    <property type="term" value="F:metal ion binding"/>
    <property type="evidence" value="ECO:0007669"/>
    <property type="project" value="UniProtKB-KW"/>
</dbReference>
<name>A0A4Q7KLS2_9PSEU</name>
<evidence type="ECO:0000256" key="1">
    <source>
        <dbReference type="ARBA" id="ARBA00022723"/>
    </source>
</evidence>
<evidence type="ECO:0000313" key="3">
    <source>
        <dbReference type="EMBL" id="RZS34906.1"/>
    </source>
</evidence>
<dbReference type="InterPro" id="IPR050963">
    <property type="entry name" value="Sirohydro_Cobaltochel/CbiX"/>
</dbReference>
<sequence>MGTLVLVAHGTRDPAGASTVDSITDAVRHRLRGVTVRVAYADVRAPDVTAVLREVPGPAVVVPMFLARGYHVRADVPAQLVAAGRSSGDTRLTDAIGTDRRLVAAAHDRLLAAGARPGDAVVFAAAGSSDEGALADVRLAAAGLAARTGADVRIAYAATATPKVADVVSELRARRQRVAVASWLLAPGQFQRVVAASGADLVADPLGAHPAVVDAVVSRYAGGHAPLALAGTHAHPCISR</sequence>
<comment type="caution">
    <text evidence="3">The sequence shown here is derived from an EMBL/GenBank/DDBJ whole genome shotgun (WGS) entry which is preliminary data.</text>
</comment>
<evidence type="ECO:0000313" key="4">
    <source>
        <dbReference type="Proteomes" id="UP000294257"/>
    </source>
</evidence>
<dbReference type="RefSeq" id="WP_130346361.1">
    <property type="nucleotide sequence ID" value="NZ_SGWQ01000008.1"/>
</dbReference>
<dbReference type="PANTHER" id="PTHR33542:SF5">
    <property type="entry name" value="FERROCHELATASE CHE1"/>
    <property type="match status" value="1"/>
</dbReference>
<dbReference type="Gene3D" id="3.40.50.1400">
    <property type="match status" value="2"/>
</dbReference>
<keyword evidence="1" id="KW-0479">Metal-binding</keyword>
<keyword evidence="2" id="KW-0456">Lyase</keyword>
<dbReference type="InterPro" id="IPR002762">
    <property type="entry name" value="CbiX-like"/>
</dbReference>
<evidence type="ECO:0000256" key="2">
    <source>
        <dbReference type="ARBA" id="ARBA00023239"/>
    </source>
</evidence>
<dbReference type="CDD" id="cd03416">
    <property type="entry name" value="CbiX_SirB_N"/>
    <property type="match status" value="1"/>
</dbReference>